<reference evidence="2 4" key="2">
    <citation type="journal article" date="2011" name="Nucleic Acids Res.">
        <title>Insights into the evolution of Archaea and eukaryotic protein modifier systems revealed by the genome of a novel archaeal group.</title>
        <authorList>
            <person name="Nunoura T."/>
            <person name="Takaki Y."/>
            <person name="Kakuta J."/>
            <person name="Nishi S."/>
            <person name="Sugahara J."/>
            <person name="Kazama H."/>
            <person name="Chee G."/>
            <person name="Hattori M."/>
            <person name="Kanai A."/>
            <person name="Atomi H."/>
            <person name="Takai K."/>
            <person name="Takami H."/>
        </authorList>
    </citation>
    <scope>NUCLEOTIDE SEQUENCE [LARGE SCALE GENOMIC DNA]</scope>
</reference>
<dbReference type="BioCyc" id="CCAL311458:G131R-1545-MONOMER"/>
<sequence length="92" mass="9928">MPLKSYNDMARDQTLGALLMIVSIAGIILYAWALFLPPIPGLDTIILKLTAIVAVGGVLGIIAWIGYTLATTPPPKPLEEIEKELNEELKKG</sequence>
<evidence type="ECO:0000313" key="2">
    <source>
        <dbReference type="EMBL" id="BAJ48669.1"/>
    </source>
</evidence>
<evidence type="ECO:0008006" key="5">
    <source>
        <dbReference type="Google" id="ProtNLM"/>
    </source>
</evidence>
<evidence type="ECO:0000313" key="3">
    <source>
        <dbReference type="EMBL" id="BAJ51374.1"/>
    </source>
</evidence>
<name>E6N8Q0_CALS0</name>
<dbReference type="AlphaFoldDB" id="E6N8Q0"/>
<dbReference type="EMBL" id="BA000048">
    <property type="protein sequence ID" value="BAJ51374.1"/>
    <property type="molecule type" value="Genomic_DNA"/>
</dbReference>
<evidence type="ECO:0000313" key="4">
    <source>
        <dbReference type="Proteomes" id="UP000008120"/>
    </source>
</evidence>
<dbReference type="KEGG" id="csu:CSUB_C1523"/>
<keyword evidence="1" id="KW-0472">Membrane</keyword>
<dbReference type="Proteomes" id="UP000008120">
    <property type="component" value="Chromosome"/>
</dbReference>
<gene>
    <name evidence="3" type="ORF">CSUB_C1523</name>
    <name evidence="2" type="ORF">HGMM_F12C01C43</name>
</gene>
<feature type="transmembrane region" description="Helical" evidence="1">
    <location>
        <begin position="45"/>
        <end position="67"/>
    </location>
</feature>
<keyword evidence="1" id="KW-1133">Transmembrane helix</keyword>
<accession>E6N8Q0</accession>
<proteinExistence type="predicted"/>
<reference evidence="2 4" key="1">
    <citation type="journal article" date="2005" name="Environ. Microbiol.">
        <title>Genetic and functional properties of uncultivated thermophilic crenarchaeotes from a subsurface gold mine as revealed by analysis of genome fragments.</title>
        <authorList>
            <person name="Nunoura T."/>
            <person name="Hirayama H."/>
            <person name="Takami H."/>
            <person name="Oida H."/>
            <person name="Nishi S."/>
            <person name="Shimamura S."/>
            <person name="Suzuki Y."/>
            <person name="Inagaki F."/>
            <person name="Takai K."/>
            <person name="Nealson K.H."/>
            <person name="Horikoshi K."/>
        </authorList>
    </citation>
    <scope>NUCLEOTIDE SEQUENCE [LARGE SCALE GENOMIC DNA]</scope>
</reference>
<keyword evidence="1" id="KW-0812">Transmembrane</keyword>
<dbReference type="EMBL" id="AP011870">
    <property type="protein sequence ID" value="BAJ48669.1"/>
    <property type="molecule type" value="Genomic_DNA"/>
</dbReference>
<feature type="transmembrane region" description="Helical" evidence="1">
    <location>
        <begin position="15"/>
        <end position="33"/>
    </location>
</feature>
<evidence type="ECO:0000256" key="1">
    <source>
        <dbReference type="SAM" id="Phobius"/>
    </source>
</evidence>
<organism evidence="2 4">
    <name type="scientific">Caldiarchaeum subterraneum</name>
    <dbReference type="NCBI Taxonomy" id="311458"/>
    <lineage>
        <taxon>Archaea</taxon>
        <taxon>Nitrososphaerota</taxon>
        <taxon>Candidatus Caldarchaeales</taxon>
        <taxon>Candidatus Caldarchaeaceae</taxon>
        <taxon>Candidatus Caldarchaeum</taxon>
    </lineage>
</organism>
<dbReference type="STRING" id="311458.CSUB_C1523"/>
<protein>
    <recommendedName>
        <fullName evidence="5">Transcriptional regulator</fullName>
    </recommendedName>
</protein>